<gene>
    <name evidence="2" type="ORF">GCM10023336_37720</name>
</gene>
<evidence type="ECO:0000313" key="2">
    <source>
        <dbReference type="EMBL" id="GAA5060827.1"/>
    </source>
</evidence>
<sequence length="183" mass="19876">MKTHTNTAATPHRTHLVTRTLLAALAVGTTVWALFPTPPAGTQNASAEGQTVTVAGEAPGYAIEDFNYPGADRILREQGITLKRGDGHITLTDCTTGTGLIQIMARRQTNPICFRTTGTTGWLTLEIPAVYIVKGNDYTTQVDMTVGGQEKTFDIEKNTWTAVGESADDQGREYMLMEIKTTR</sequence>
<keyword evidence="3" id="KW-1185">Reference proteome</keyword>
<dbReference type="EMBL" id="BAABKC010000053">
    <property type="protein sequence ID" value="GAA5060827.1"/>
    <property type="molecule type" value="Genomic_DNA"/>
</dbReference>
<protein>
    <recommendedName>
        <fullName evidence="4">Secreted protein</fullName>
    </recommendedName>
</protein>
<accession>A0ABP9KMZ4</accession>
<name>A0ABP9KMZ4_9ACTN</name>
<dbReference type="RefSeq" id="WP_345669390.1">
    <property type="nucleotide sequence ID" value="NZ_BAABKC010000053.1"/>
</dbReference>
<evidence type="ECO:0000313" key="3">
    <source>
        <dbReference type="Proteomes" id="UP001500124"/>
    </source>
</evidence>
<feature type="signal peptide" evidence="1">
    <location>
        <begin position="1"/>
        <end position="33"/>
    </location>
</feature>
<reference evidence="3" key="1">
    <citation type="journal article" date="2019" name="Int. J. Syst. Evol. Microbiol.">
        <title>The Global Catalogue of Microorganisms (GCM) 10K type strain sequencing project: providing services to taxonomists for standard genome sequencing and annotation.</title>
        <authorList>
            <consortium name="The Broad Institute Genomics Platform"/>
            <consortium name="The Broad Institute Genome Sequencing Center for Infectious Disease"/>
            <person name="Wu L."/>
            <person name="Ma J."/>
        </authorList>
    </citation>
    <scope>NUCLEOTIDE SEQUENCE [LARGE SCALE GENOMIC DNA]</scope>
    <source>
        <strain evidence="3">JCM 18410</strain>
    </source>
</reference>
<organism evidence="2 3">
    <name type="scientific">Streptomyces similanensis</name>
    <dbReference type="NCBI Taxonomy" id="1274988"/>
    <lineage>
        <taxon>Bacteria</taxon>
        <taxon>Bacillati</taxon>
        <taxon>Actinomycetota</taxon>
        <taxon>Actinomycetes</taxon>
        <taxon>Kitasatosporales</taxon>
        <taxon>Streptomycetaceae</taxon>
        <taxon>Streptomyces</taxon>
    </lineage>
</organism>
<feature type="chain" id="PRO_5047162643" description="Secreted protein" evidence="1">
    <location>
        <begin position="34"/>
        <end position="183"/>
    </location>
</feature>
<dbReference type="Proteomes" id="UP001500124">
    <property type="component" value="Unassembled WGS sequence"/>
</dbReference>
<proteinExistence type="predicted"/>
<evidence type="ECO:0000256" key="1">
    <source>
        <dbReference type="SAM" id="SignalP"/>
    </source>
</evidence>
<keyword evidence="1" id="KW-0732">Signal</keyword>
<evidence type="ECO:0008006" key="4">
    <source>
        <dbReference type="Google" id="ProtNLM"/>
    </source>
</evidence>
<comment type="caution">
    <text evidence="2">The sequence shown here is derived from an EMBL/GenBank/DDBJ whole genome shotgun (WGS) entry which is preliminary data.</text>
</comment>